<dbReference type="AlphaFoldDB" id="A0A0G0DJM3"/>
<feature type="binding site" evidence="2">
    <location>
        <position position="186"/>
    </location>
    <ligand>
        <name>alpha-D-mannose 1-phosphate</name>
        <dbReference type="ChEBI" id="CHEBI:58409"/>
    </ligand>
</feature>
<feature type="binding site" evidence="2">
    <location>
        <position position="188"/>
    </location>
    <ligand>
        <name>alpha-D-mannose 1-phosphate</name>
        <dbReference type="ChEBI" id="CHEBI:58409"/>
    </ligand>
</feature>
<dbReference type="GO" id="GO:0009298">
    <property type="term" value="P:GDP-mannose biosynthetic process"/>
    <property type="evidence" value="ECO:0007669"/>
    <property type="project" value="UniProtKB-UniPathway"/>
</dbReference>
<dbReference type="GO" id="GO:0005829">
    <property type="term" value="C:cytosol"/>
    <property type="evidence" value="ECO:0007669"/>
    <property type="project" value="TreeGrafter"/>
</dbReference>
<sequence length="255" mass="28775">MLPDKKIISFDIDGTLTASKTLITESMANLIKELVKKKMVVAIAGGNFKQLETQFLPPFLNDKSMMPFIRNFTLLPTSGSQRYEYDEKENEWVLTDKEPLDSGVKKRAIELLQYVIDSNLYEIPHNPTGNIIEDRDTQITFTPNGQQAPVVIKLAFDPDRKKREKIKAFLEPKLPEVSIMINGTSSIDILPKGFNKAVGLMRFLNKMGLEKSDVIFVGDGIFPGGNDYSVFEAGFDTIAVKNPEETELLIKKWLK</sequence>
<keyword evidence="4" id="KW-0378">Hydrolase</keyword>
<accession>A0A0G0DJM3</accession>
<protein>
    <submittedName>
        <fullName evidence="4">HAD-superfamily hydrolase, subfamily IIB</fullName>
    </submittedName>
</protein>
<gene>
    <name evidence="4" type="ORF">UR91_C0009G0005</name>
</gene>
<feature type="binding site" evidence="3">
    <location>
        <position position="11"/>
    </location>
    <ligand>
        <name>Mg(2+)</name>
        <dbReference type="ChEBI" id="CHEBI:18420"/>
        <label>1</label>
    </ligand>
</feature>
<feature type="binding site" evidence="3">
    <location>
        <position position="219"/>
    </location>
    <ligand>
        <name>Mg(2+)</name>
        <dbReference type="ChEBI" id="CHEBI:18420"/>
        <label>1</label>
    </ligand>
</feature>
<dbReference type="InterPro" id="IPR043169">
    <property type="entry name" value="PMM_cap"/>
</dbReference>
<feature type="active site" description="Proton donor/acceptor" evidence="1">
    <location>
        <position position="13"/>
    </location>
</feature>
<dbReference type="NCBIfam" id="TIGR01484">
    <property type="entry name" value="HAD-SF-IIB"/>
    <property type="match status" value="1"/>
</dbReference>
<dbReference type="GO" id="GO:0004615">
    <property type="term" value="F:phosphomannomutase activity"/>
    <property type="evidence" value="ECO:0007669"/>
    <property type="project" value="UniProtKB-EC"/>
</dbReference>
<evidence type="ECO:0000256" key="3">
    <source>
        <dbReference type="PIRSR" id="PIRSR605002-3"/>
    </source>
</evidence>
<dbReference type="GO" id="GO:0016791">
    <property type="term" value="F:phosphatase activity"/>
    <property type="evidence" value="ECO:0007669"/>
    <property type="project" value="TreeGrafter"/>
</dbReference>
<dbReference type="Proteomes" id="UP000034798">
    <property type="component" value="Unassembled WGS sequence"/>
</dbReference>
<dbReference type="UniPathway" id="UPA00126">
    <property type="reaction ID" value="UER00424"/>
</dbReference>
<dbReference type="Gene3D" id="3.30.1240.20">
    <property type="match status" value="1"/>
</dbReference>
<dbReference type="InterPro" id="IPR023214">
    <property type="entry name" value="HAD_sf"/>
</dbReference>
<dbReference type="InterPro" id="IPR036412">
    <property type="entry name" value="HAD-like_sf"/>
</dbReference>
<name>A0A0G0DJM3_9BACT</name>
<reference evidence="4 5" key="1">
    <citation type="journal article" date="2015" name="Nature">
        <title>rRNA introns, odd ribosomes, and small enigmatic genomes across a large radiation of phyla.</title>
        <authorList>
            <person name="Brown C.T."/>
            <person name="Hug L.A."/>
            <person name="Thomas B.C."/>
            <person name="Sharon I."/>
            <person name="Castelle C.J."/>
            <person name="Singh A."/>
            <person name="Wilkins M.J."/>
            <person name="Williams K.H."/>
            <person name="Banfield J.F."/>
        </authorList>
    </citation>
    <scope>NUCLEOTIDE SEQUENCE [LARGE SCALE GENOMIC DNA]</scope>
</reference>
<evidence type="ECO:0000256" key="2">
    <source>
        <dbReference type="PIRSR" id="PIRSR605002-2"/>
    </source>
</evidence>
<feature type="binding site" evidence="2">
    <location>
        <position position="135"/>
    </location>
    <ligand>
        <name>alpha-D-mannose 1-phosphate</name>
        <dbReference type="ChEBI" id="CHEBI:58409"/>
    </ligand>
</feature>
<feature type="active site" description="Nucleophile" evidence="1">
    <location>
        <position position="11"/>
    </location>
</feature>
<dbReference type="Gene3D" id="3.40.50.1000">
    <property type="entry name" value="HAD superfamily/HAD-like"/>
    <property type="match status" value="1"/>
</dbReference>
<dbReference type="PANTHER" id="PTHR10000">
    <property type="entry name" value="PHOSPHOSERINE PHOSPHATASE"/>
    <property type="match status" value="1"/>
</dbReference>
<comment type="cofactor">
    <cofactor evidence="3">
        <name>Mg(2+)</name>
        <dbReference type="ChEBI" id="CHEBI:18420"/>
    </cofactor>
</comment>
<feature type="binding site" evidence="3">
    <location>
        <position position="13"/>
    </location>
    <ligand>
        <name>Mg(2+)</name>
        <dbReference type="ChEBI" id="CHEBI:18420"/>
        <label>1</label>
    </ligand>
</feature>
<evidence type="ECO:0000256" key="1">
    <source>
        <dbReference type="PIRSR" id="PIRSR605002-1"/>
    </source>
</evidence>
<feature type="binding site" evidence="3">
    <location>
        <position position="231"/>
    </location>
    <ligand>
        <name>Mg(2+)</name>
        <dbReference type="ChEBI" id="CHEBI:18420"/>
        <label>1</label>
    </ligand>
</feature>
<dbReference type="GO" id="GO:0000287">
    <property type="term" value="F:magnesium ion binding"/>
    <property type="evidence" value="ECO:0007669"/>
    <property type="project" value="TreeGrafter"/>
</dbReference>
<dbReference type="EMBL" id="LBQZ01000009">
    <property type="protein sequence ID" value="KKP88991.1"/>
    <property type="molecule type" value="Genomic_DNA"/>
</dbReference>
<keyword evidence="3" id="KW-0460">Magnesium</keyword>
<evidence type="ECO:0000313" key="4">
    <source>
        <dbReference type="EMBL" id="KKP88991.1"/>
    </source>
</evidence>
<evidence type="ECO:0000313" key="5">
    <source>
        <dbReference type="Proteomes" id="UP000034798"/>
    </source>
</evidence>
<dbReference type="Pfam" id="PF08282">
    <property type="entry name" value="Hydrolase_3"/>
    <property type="match status" value="2"/>
</dbReference>
<proteinExistence type="predicted"/>
<dbReference type="PANTHER" id="PTHR10000:SF8">
    <property type="entry name" value="HAD SUPERFAMILY HYDROLASE-LIKE, TYPE 3"/>
    <property type="match status" value="1"/>
</dbReference>
<organism evidence="4 5">
    <name type="scientific">Candidatus Nomurabacteria bacterium GW2011_GWC2_35_8</name>
    <dbReference type="NCBI Taxonomy" id="1618752"/>
    <lineage>
        <taxon>Bacteria</taxon>
        <taxon>Candidatus Nomuraibacteriota</taxon>
    </lineage>
</organism>
<keyword evidence="3" id="KW-0479">Metal-binding</keyword>
<dbReference type="InterPro" id="IPR006379">
    <property type="entry name" value="HAD-SF_hydro_IIB"/>
</dbReference>
<dbReference type="SUPFAM" id="SSF56784">
    <property type="entry name" value="HAD-like"/>
    <property type="match status" value="1"/>
</dbReference>
<comment type="caution">
    <text evidence="4">The sequence shown here is derived from an EMBL/GenBank/DDBJ whole genome shotgun (WGS) entry which is preliminary data.</text>
</comment>